<dbReference type="OrthoDB" id="10254945at2759"/>
<evidence type="ECO:0000313" key="2">
    <source>
        <dbReference type="Proteomes" id="UP000800035"/>
    </source>
</evidence>
<gene>
    <name evidence="1" type="ORF">CC80DRAFT_508203</name>
</gene>
<evidence type="ECO:0000313" key="1">
    <source>
        <dbReference type="EMBL" id="KAF1952145.1"/>
    </source>
</evidence>
<sequence length="447" mass="50986">MNNINATATANPLTAGPSTPTTVQLAAIPTIPLAVIKQQARFLAQGHERPEEYVRFLQFIEDREQDDRITILCATRLDAIEAPWRQVIEEPQNPIDNPVHPLVAHRKFGIMNDVYQKNLPALRLVSLWLTHPSFSGFFELLATARVRIHADAAIGPYFEPQQDALTPEQQTLAIEKMFADLEELISFEFYGGWRPENMETLDESYACCQFRANLPSIVISMKRTPFEKVMEFEPIISAYWALQYQNAKTIIHETAHALAILAMFRSTTQSPTTPWGADPTMARDWSQFHAVIDGVSWPVDFAEPRLSINEQFCEMGWSLERYIEGAGIAMRSHKNEISFSFINAHKRNFHWVGPRFRPKNYLASPMWCRAWFEKETWTRIGAEGHGCMMAALRRQPWLRTIWDKPLRGFKQEMIVGADVGAVLVMCSIAGIDAAVKIWFEITDSNEG</sequence>
<accession>A0A6A5TH90</accession>
<name>A0A6A5TH90_9PLEO</name>
<proteinExistence type="predicted"/>
<reference evidence="1" key="1">
    <citation type="journal article" date="2020" name="Stud. Mycol.">
        <title>101 Dothideomycetes genomes: a test case for predicting lifestyles and emergence of pathogens.</title>
        <authorList>
            <person name="Haridas S."/>
            <person name="Albert R."/>
            <person name="Binder M."/>
            <person name="Bloem J."/>
            <person name="Labutti K."/>
            <person name="Salamov A."/>
            <person name="Andreopoulos B."/>
            <person name="Baker S."/>
            <person name="Barry K."/>
            <person name="Bills G."/>
            <person name="Bluhm B."/>
            <person name="Cannon C."/>
            <person name="Castanera R."/>
            <person name="Culley D."/>
            <person name="Daum C."/>
            <person name="Ezra D."/>
            <person name="Gonzalez J."/>
            <person name="Henrissat B."/>
            <person name="Kuo A."/>
            <person name="Liang C."/>
            <person name="Lipzen A."/>
            <person name="Lutzoni F."/>
            <person name="Magnuson J."/>
            <person name="Mondo S."/>
            <person name="Nolan M."/>
            <person name="Ohm R."/>
            <person name="Pangilinan J."/>
            <person name="Park H.-J."/>
            <person name="Ramirez L."/>
            <person name="Alfaro M."/>
            <person name="Sun H."/>
            <person name="Tritt A."/>
            <person name="Yoshinaga Y."/>
            <person name="Zwiers L.-H."/>
            <person name="Turgeon B."/>
            <person name="Goodwin S."/>
            <person name="Spatafora J."/>
            <person name="Crous P."/>
            <person name="Grigoriev I."/>
        </authorList>
    </citation>
    <scope>NUCLEOTIDE SEQUENCE</scope>
    <source>
        <strain evidence="1">CBS 675.92</strain>
    </source>
</reference>
<dbReference type="AlphaFoldDB" id="A0A6A5TH90"/>
<protein>
    <submittedName>
        <fullName evidence="1">Uncharacterized protein</fullName>
    </submittedName>
</protein>
<dbReference type="Proteomes" id="UP000800035">
    <property type="component" value="Unassembled WGS sequence"/>
</dbReference>
<organism evidence="1 2">
    <name type="scientific">Byssothecium circinans</name>
    <dbReference type="NCBI Taxonomy" id="147558"/>
    <lineage>
        <taxon>Eukaryota</taxon>
        <taxon>Fungi</taxon>
        <taxon>Dikarya</taxon>
        <taxon>Ascomycota</taxon>
        <taxon>Pezizomycotina</taxon>
        <taxon>Dothideomycetes</taxon>
        <taxon>Pleosporomycetidae</taxon>
        <taxon>Pleosporales</taxon>
        <taxon>Massarineae</taxon>
        <taxon>Massarinaceae</taxon>
        <taxon>Byssothecium</taxon>
    </lineage>
</organism>
<dbReference type="EMBL" id="ML977012">
    <property type="protein sequence ID" value="KAF1952145.1"/>
    <property type="molecule type" value="Genomic_DNA"/>
</dbReference>
<keyword evidence="2" id="KW-1185">Reference proteome</keyword>